<organism evidence="1 2">
    <name type="scientific">Zarea fungicola</name>
    <dbReference type="NCBI Taxonomy" id="93591"/>
    <lineage>
        <taxon>Eukaryota</taxon>
        <taxon>Fungi</taxon>
        <taxon>Dikarya</taxon>
        <taxon>Ascomycota</taxon>
        <taxon>Pezizomycotina</taxon>
        <taxon>Sordariomycetes</taxon>
        <taxon>Hypocreomycetidae</taxon>
        <taxon>Hypocreales</taxon>
        <taxon>Cordycipitaceae</taxon>
        <taxon>Zarea</taxon>
    </lineage>
</organism>
<dbReference type="EMBL" id="JANJQO010000747">
    <property type="protein sequence ID" value="KAJ2975106.1"/>
    <property type="molecule type" value="Genomic_DNA"/>
</dbReference>
<dbReference type="Proteomes" id="UP001143910">
    <property type="component" value="Unassembled WGS sequence"/>
</dbReference>
<evidence type="ECO:0000313" key="1">
    <source>
        <dbReference type="EMBL" id="KAJ2975106.1"/>
    </source>
</evidence>
<keyword evidence="2" id="KW-1185">Reference proteome</keyword>
<reference evidence="1" key="1">
    <citation type="submission" date="2022-08" db="EMBL/GenBank/DDBJ databases">
        <title>Genome Sequence of Lecanicillium fungicola.</title>
        <authorList>
            <person name="Buettner E."/>
        </authorList>
    </citation>
    <scope>NUCLEOTIDE SEQUENCE</scope>
    <source>
        <strain evidence="1">Babe33</strain>
    </source>
</reference>
<protein>
    <submittedName>
        <fullName evidence="1">Uncharacterized protein</fullName>
    </submittedName>
</protein>
<comment type="caution">
    <text evidence="1">The sequence shown here is derived from an EMBL/GenBank/DDBJ whole genome shotgun (WGS) entry which is preliminary data.</text>
</comment>
<gene>
    <name evidence="1" type="ORF">NQ176_g5703</name>
</gene>
<name>A0ACC1N8B1_9HYPO</name>
<evidence type="ECO:0000313" key="2">
    <source>
        <dbReference type="Proteomes" id="UP001143910"/>
    </source>
</evidence>
<accession>A0ACC1N8B1</accession>
<proteinExistence type="predicted"/>
<sequence length="358" mass="40655">MSTSTSEKDQQADMSKSQDTQPCIDDQERERKRSKDRLYQRRKRQRDKERLAKLQERVDAIDARKAASAANAATGPTTSKDPVPASPDSDDESSMLVPTSPSQQVAMRQTRGTPESVWENLEGKYEEVVSRADHTSSDVFSLPSAANFDSHVIISAVLHGWDQTFTIFTSDAVWKTLRHVDETILLHCGVIERLSALRTIAMLLRSQHSPDVMSQLPSYLWPRPSQLSVPHPKIVDTFIWPGFRERMVFQHGQYTSNEFAKLYIQSYKFAWPTSTQAAFTKVPNTPLYTFTDSFITCWDDVRSHRMDYGFLSRYPAFHGDCPVVGSIPMGLQVPTTSYSWDCEWVPDDEHGLAAVIQR</sequence>